<comment type="caution">
    <text evidence="3">The sequence shown here is derived from an EMBL/GenBank/DDBJ whole genome shotgun (WGS) entry which is preliminary data.</text>
</comment>
<dbReference type="RefSeq" id="WP_131150323.1">
    <property type="nucleotide sequence ID" value="NZ_SJTG01000001.1"/>
</dbReference>
<keyword evidence="4" id="KW-1185">Reference proteome</keyword>
<name>A0A4R0YU10_9GAMM</name>
<dbReference type="Pfam" id="PF13590">
    <property type="entry name" value="DUF4136"/>
    <property type="match status" value="1"/>
</dbReference>
<dbReference type="Proteomes" id="UP000291822">
    <property type="component" value="Unassembled WGS sequence"/>
</dbReference>
<keyword evidence="1" id="KW-0732">Signal</keyword>
<reference evidence="3 4" key="1">
    <citation type="submission" date="2019-02" db="EMBL/GenBank/DDBJ databases">
        <title>Dyella amyloliquefaciens sp. nov., isolated from forest soil.</title>
        <authorList>
            <person name="Gao Z.-H."/>
            <person name="Qiu L.-H."/>
        </authorList>
    </citation>
    <scope>NUCLEOTIDE SEQUENCE [LARGE SCALE GENOMIC DNA]</scope>
    <source>
        <strain evidence="3 4">KACC 12747</strain>
    </source>
</reference>
<proteinExistence type="predicted"/>
<dbReference type="EMBL" id="SJTG01000001">
    <property type="protein sequence ID" value="TCI12895.1"/>
    <property type="molecule type" value="Genomic_DNA"/>
</dbReference>
<sequence length="194" mass="20659">MNLSRLAVLAVTTLVVTACASVSVTNEWRDPGWSGPPASNVLVVGVARGDTTRRIFEDTFVQQLHSAGYQAAASYASIPPGSDGSAKLGELVKHTGAEIILVTRLQRVEQRVNVTPSGPGYGGFYGWYGGAWASTPSVTQYEVVTLETSIWDARSEKLVWTVTTQGLGTNDIPKATQQLAATLIPKLKADGVLR</sequence>
<accession>A0A4R0YU10</accession>
<dbReference type="InterPro" id="IPR025411">
    <property type="entry name" value="DUF4136"/>
</dbReference>
<evidence type="ECO:0000313" key="4">
    <source>
        <dbReference type="Proteomes" id="UP000291822"/>
    </source>
</evidence>
<feature type="chain" id="PRO_5020287094" description="DUF4136 domain-containing protein" evidence="1">
    <location>
        <begin position="21"/>
        <end position="194"/>
    </location>
</feature>
<evidence type="ECO:0000256" key="1">
    <source>
        <dbReference type="SAM" id="SignalP"/>
    </source>
</evidence>
<feature type="domain" description="DUF4136" evidence="2">
    <location>
        <begin position="102"/>
        <end position="179"/>
    </location>
</feature>
<feature type="signal peptide" evidence="1">
    <location>
        <begin position="1"/>
        <end position="20"/>
    </location>
</feature>
<dbReference type="Gene3D" id="3.30.160.670">
    <property type="match status" value="1"/>
</dbReference>
<dbReference type="PROSITE" id="PS51257">
    <property type="entry name" value="PROKAR_LIPOPROTEIN"/>
    <property type="match status" value="1"/>
</dbReference>
<evidence type="ECO:0000259" key="2">
    <source>
        <dbReference type="Pfam" id="PF13590"/>
    </source>
</evidence>
<organism evidence="3 4">
    <name type="scientific">Dyella soli</name>
    <dbReference type="NCBI Taxonomy" id="522319"/>
    <lineage>
        <taxon>Bacteria</taxon>
        <taxon>Pseudomonadati</taxon>
        <taxon>Pseudomonadota</taxon>
        <taxon>Gammaproteobacteria</taxon>
        <taxon>Lysobacterales</taxon>
        <taxon>Rhodanobacteraceae</taxon>
        <taxon>Dyella</taxon>
    </lineage>
</organism>
<dbReference type="AlphaFoldDB" id="A0A4R0YU10"/>
<protein>
    <recommendedName>
        <fullName evidence="2">DUF4136 domain-containing protein</fullName>
    </recommendedName>
</protein>
<gene>
    <name evidence="3" type="ORF">EZM97_06145</name>
</gene>
<evidence type="ECO:0000313" key="3">
    <source>
        <dbReference type="EMBL" id="TCI12895.1"/>
    </source>
</evidence>